<name>A0ABV4K1J0_9BACT</name>
<dbReference type="InterPro" id="IPR005119">
    <property type="entry name" value="LysR_subst-bd"/>
</dbReference>
<dbReference type="RefSeq" id="WP_371385720.1">
    <property type="nucleotide sequence ID" value="NZ_JBGLYH010000010.1"/>
</dbReference>
<dbReference type="InterPro" id="IPR036388">
    <property type="entry name" value="WH-like_DNA-bd_sf"/>
</dbReference>
<dbReference type="SUPFAM" id="SSF46785">
    <property type="entry name" value="Winged helix' DNA-binding domain"/>
    <property type="match status" value="1"/>
</dbReference>
<dbReference type="InterPro" id="IPR036390">
    <property type="entry name" value="WH_DNA-bd_sf"/>
</dbReference>
<evidence type="ECO:0000256" key="4">
    <source>
        <dbReference type="ARBA" id="ARBA00023163"/>
    </source>
</evidence>
<accession>A0ABV4K1J0</accession>
<dbReference type="Proteomes" id="UP001568698">
    <property type="component" value="Unassembled WGS sequence"/>
</dbReference>
<dbReference type="InterPro" id="IPR000847">
    <property type="entry name" value="LysR_HTH_N"/>
</dbReference>
<evidence type="ECO:0000256" key="3">
    <source>
        <dbReference type="ARBA" id="ARBA00023125"/>
    </source>
</evidence>
<proteinExistence type="inferred from homology"/>
<dbReference type="Pfam" id="PF03466">
    <property type="entry name" value="LysR_substrate"/>
    <property type="match status" value="1"/>
</dbReference>
<dbReference type="Gene3D" id="3.40.190.10">
    <property type="entry name" value="Periplasmic binding protein-like II"/>
    <property type="match status" value="2"/>
</dbReference>
<keyword evidence="7" id="KW-1185">Reference proteome</keyword>
<dbReference type="PRINTS" id="PR00039">
    <property type="entry name" value="HTHLYSR"/>
</dbReference>
<evidence type="ECO:0000256" key="1">
    <source>
        <dbReference type="ARBA" id="ARBA00009437"/>
    </source>
</evidence>
<organism evidence="6 7">
    <name type="scientific">Pseudodesulfovibrio karagichevae</name>
    <dbReference type="NCBI Taxonomy" id="3239305"/>
    <lineage>
        <taxon>Bacteria</taxon>
        <taxon>Pseudomonadati</taxon>
        <taxon>Thermodesulfobacteriota</taxon>
        <taxon>Desulfovibrionia</taxon>
        <taxon>Desulfovibrionales</taxon>
        <taxon>Desulfovibrionaceae</taxon>
    </lineage>
</organism>
<evidence type="ECO:0000259" key="5">
    <source>
        <dbReference type="PROSITE" id="PS50931"/>
    </source>
</evidence>
<dbReference type="SUPFAM" id="SSF53850">
    <property type="entry name" value="Periplasmic binding protein-like II"/>
    <property type="match status" value="1"/>
</dbReference>
<dbReference type="EMBL" id="JBGLYH010000010">
    <property type="protein sequence ID" value="MEZ7196181.1"/>
    <property type="molecule type" value="Genomic_DNA"/>
</dbReference>
<dbReference type="PANTHER" id="PTHR30346">
    <property type="entry name" value="TRANSCRIPTIONAL DUAL REGULATOR HCAR-RELATED"/>
    <property type="match status" value="1"/>
</dbReference>
<keyword evidence="2" id="KW-0805">Transcription regulation</keyword>
<dbReference type="PANTHER" id="PTHR30346:SF0">
    <property type="entry name" value="HCA OPERON TRANSCRIPTIONAL ACTIVATOR HCAR"/>
    <property type="match status" value="1"/>
</dbReference>
<dbReference type="CDD" id="cd08414">
    <property type="entry name" value="PBP2_LTTR_aromatics_like"/>
    <property type="match status" value="1"/>
</dbReference>
<comment type="similarity">
    <text evidence="1">Belongs to the LysR transcriptional regulatory family.</text>
</comment>
<keyword evidence="3" id="KW-0238">DNA-binding</keyword>
<evidence type="ECO:0000256" key="2">
    <source>
        <dbReference type="ARBA" id="ARBA00023015"/>
    </source>
</evidence>
<reference evidence="6 7" key="1">
    <citation type="submission" date="2024-08" db="EMBL/GenBank/DDBJ databases">
        <title>Sulfate-reducing bacteria isolated from formation water of the oil field in Kazakhstan and description of Pseudodesulfovibrio sp.</title>
        <authorList>
            <person name="Bidzhieva S.K."/>
            <person name="Tourova T.P."/>
            <person name="Grouzdev D.S."/>
            <person name="Beletsky A.V."/>
            <person name="Sokolova D.S."/>
            <person name="Samigullina S.R."/>
            <person name="Poltaraus A.B."/>
            <person name="Avtukh A.N."/>
            <person name="Tereshina V.M."/>
            <person name="Zhaparov N.S."/>
            <person name="Mardanov A.V."/>
            <person name="Nazina T.N."/>
        </authorList>
    </citation>
    <scope>NUCLEOTIDE SEQUENCE [LARGE SCALE GENOMIC DNA]</scope>
    <source>
        <strain evidence="6 7">9FUS</strain>
    </source>
</reference>
<evidence type="ECO:0000313" key="6">
    <source>
        <dbReference type="EMBL" id="MEZ7196181.1"/>
    </source>
</evidence>
<sequence length="304" mass="34039">MELRHLRYFVGVATELNFSKAAEKLLVSQPALSTQIVDLEEDLGAPLFIRSTRQVRLTAAGEAFLEEAEDILRRAEVARQRVARVARGEEGELTVSFFAAPIMFFLPELVRRFRAAYPAVSLRLRELTPDRQLAAFDRNEIDVGFTRPLPPGHPHLECEQLFEERFLAVMAETHPLAGRDRISLDELAGEPFVLMDRAVAVTLYDLVIALCREAGFSPLVEHTPDLMASLLMMVAAEQGVSVVPEGVRNLRDRQVAYVPLDPSPDPIPLLLSWDPGRDNPARDAFLRLVREGGPDIRQQARLAE</sequence>
<dbReference type="Gene3D" id="1.10.10.10">
    <property type="entry name" value="Winged helix-like DNA-binding domain superfamily/Winged helix DNA-binding domain"/>
    <property type="match status" value="1"/>
</dbReference>
<gene>
    <name evidence="6" type="ORF">AB6M95_05430</name>
</gene>
<evidence type="ECO:0000313" key="7">
    <source>
        <dbReference type="Proteomes" id="UP001568698"/>
    </source>
</evidence>
<feature type="domain" description="HTH lysR-type" evidence="5">
    <location>
        <begin position="1"/>
        <end position="58"/>
    </location>
</feature>
<protein>
    <submittedName>
        <fullName evidence="6">LysR family transcriptional regulator</fullName>
    </submittedName>
</protein>
<dbReference type="PROSITE" id="PS50931">
    <property type="entry name" value="HTH_LYSR"/>
    <property type="match status" value="1"/>
</dbReference>
<comment type="caution">
    <text evidence="6">The sequence shown here is derived from an EMBL/GenBank/DDBJ whole genome shotgun (WGS) entry which is preliminary data.</text>
</comment>
<dbReference type="Pfam" id="PF00126">
    <property type="entry name" value="HTH_1"/>
    <property type="match status" value="1"/>
</dbReference>
<keyword evidence="4" id="KW-0804">Transcription</keyword>